<evidence type="ECO:0000313" key="3">
    <source>
        <dbReference type="Proteomes" id="UP001287282"/>
    </source>
</evidence>
<gene>
    <name evidence="2" type="ORF">RYX56_10945</name>
</gene>
<dbReference type="InterPro" id="IPR008969">
    <property type="entry name" value="CarboxyPept-like_regulatory"/>
</dbReference>
<name>A0ABU3XAH2_9BACI</name>
<reference evidence="2 3" key="1">
    <citation type="submission" date="2023-10" db="EMBL/GenBank/DDBJ databases">
        <title>Screening of Alkalihalobacillus lindianensis BZ-TG-R113 and Its Alleviation of Salt Stress on Rapeseed Growth.</title>
        <authorList>
            <person name="Zhao B."/>
            <person name="Guo T."/>
        </authorList>
    </citation>
    <scope>NUCLEOTIDE SEQUENCE [LARGE SCALE GENOMIC DNA]</scope>
    <source>
        <strain evidence="2 3">BZ-TG-R113</strain>
    </source>
</reference>
<dbReference type="SUPFAM" id="SSF49464">
    <property type="entry name" value="Carboxypeptidase regulatory domain-like"/>
    <property type="match status" value="1"/>
</dbReference>
<sequence>MNLKIKRKNFLYVVVGMLAFSLCYVYLFAPIMEERKVERAFSQGEPHANELIINLIDRANTDSQKLHYIEKYMLTYSFCCPIKDVYLSPSMSHWQEEKSWHGFTLEEMVPYLEMYVEKRGNVDGVHYQEAVVLLTDYYAFHTSILEATEYVEAKRDDFIDRSTMILMPRELTMKLVELYIDGEQYTKAWSLIEEYEQEQLQLEEDEEWKVIQDGELLEWKVELLINEQKVEDAISRIEDWQKRVQSPEDGGSYDIEERLASMLEQLKKIDGTFSYGTVSGVVETENGEPIVGAAVYLRTEQQSSHSIHPESEKYRAITDHNGFYQFDHVVPDAYQLGIGLRFEQIDGYSWPVDIDERIQVSSGEEVEYDVTLVQLLEVNQPVNDHVFTEDEMEFSWEEDRAAASYQLALTTYFDGGSFTQIVKEGIEQPEVRISIEDLYHMPFYVSFADPKERYASTLHPEQQLSYAHSEGQFSWYVISVDEEGKELRRSTGYRLNEELAQDIPFFQMKQRTLTPADQLLLRKKVDQALSSYQRDIEQREGIEQEHALIMATKLLEHKKEIEGDDNGEIRRVMKGYVEQLYELTGREEYEVVLNENE</sequence>
<accession>A0ABU3XAH2</accession>
<organism evidence="2 3">
    <name type="scientific">Alkalihalophilus lindianensis</name>
    <dbReference type="NCBI Taxonomy" id="1630542"/>
    <lineage>
        <taxon>Bacteria</taxon>
        <taxon>Bacillati</taxon>
        <taxon>Bacillota</taxon>
        <taxon>Bacilli</taxon>
        <taxon>Bacillales</taxon>
        <taxon>Bacillaceae</taxon>
        <taxon>Alkalihalophilus</taxon>
    </lineage>
</organism>
<dbReference type="RefSeq" id="WP_317122091.1">
    <property type="nucleotide sequence ID" value="NZ_JAWJBA010000003.1"/>
</dbReference>
<keyword evidence="1" id="KW-0472">Membrane</keyword>
<proteinExistence type="predicted"/>
<keyword evidence="1" id="KW-1133">Transmembrane helix</keyword>
<feature type="transmembrane region" description="Helical" evidence="1">
    <location>
        <begin position="9"/>
        <end position="29"/>
    </location>
</feature>
<keyword evidence="1" id="KW-0812">Transmembrane</keyword>
<dbReference type="Pfam" id="PF13620">
    <property type="entry name" value="CarboxypepD_reg"/>
    <property type="match status" value="1"/>
</dbReference>
<evidence type="ECO:0000256" key="1">
    <source>
        <dbReference type="SAM" id="Phobius"/>
    </source>
</evidence>
<keyword evidence="3" id="KW-1185">Reference proteome</keyword>
<comment type="caution">
    <text evidence="2">The sequence shown here is derived from an EMBL/GenBank/DDBJ whole genome shotgun (WGS) entry which is preliminary data.</text>
</comment>
<dbReference type="Proteomes" id="UP001287282">
    <property type="component" value="Unassembled WGS sequence"/>
</dbReference>
<evidence type="ECO:0000313" key="2">
    <source>
        <dbReference type="EMBL" id="MDV2684885.1"/>
    </source>
</evidence>
<dbReference type="EMBL" id="JAWJBA010000003">
    <property type="protein sequence ID" value="MDV2684885.1"/>
    <property type="molecule type" value="Genomic_DNA"/>
</dbReference>
<protein>
    <submittedName>
        <fullName evidence="2">Carboxypeptidase-like regulatory domain-containing protein</fullName>
    </submittedName>
</protein>
<dbReference type="Gene3D" id="2.60.40.1120">
    <property type="entry name" value="Carboxypeptidase-like, regulatory domain"/>
    <property type="match status" value="1"/>
</dbReference>